<evidence type="ECO:0000256" key="2">
    <source>
        <dbReference type="ARBA" id="ARBA00007591"/>
    </source>
</evidence>
<dbReference type="InterPro" id="IPR043136">
    <property type="entry name" value="B30.2/SPRY_sf"/>
</dbReference>
<evidence type="ECO:0000256" key="5">
    <source>
        <dbReference type="ARBA" id="ARBA00022989"/>
    </source>
</evidence>
<feature type="domain" description="Ig-like" evidence="10">
    <location>
        <begin position="76"/>
        <end position="192"/>
    </location>
</feature>
<evidence type="ECO:0000256" key="7">
    <source>
        <dbReference type="ARBA" id="ARBA00023319"/>
    </source>
</evidence>
<evidence type="ECO:0000313" key="11">
    <source>
        <dbReference type="Proteomes" id="UP001652662"/>
    </source>
</evidence>
<accession>A0ABM4LLE3</accession>
<reference evidence="12" key="1">
    <citation type="submission" date="2025-08" db="UniProtKB">
        <authorList>
            <consortium name="RefSeq"/>
        </authorList>
    </citation>
    <scope>IDENTIFICATION</scope>
    <source>
        <tissue evidence="12">Blood</tissue>
    </source>
</reference>
<dbReference type="InterPro" id="IPR003877">
    <property type="entry name" value="SPRY_dom"/>
</dbReference>
<comment type="similarity">
    <text evidence="2">Belongs to the immunoglobulin superfamily. BTN/MOG family.</text>
</comment>
<dbReference type="SMART" id="SM00589">
    <property type="entry name" value="PRY"/>
    <property type="match status" value="1"/>
</dbReference>
<dbReference type="InterPro" id="IPR050504">
    <property type="entry name" value="IgSF_BTN/MOG"/>
</dbReference>
<dbReference type="Gene3D" id="2.60.40.10">
    <property type="entry name" value="Immunoglobulins"/>
    <property type="match status" value="2"/>
</dbReference>
<proteinExistence type="inferred from homology"/>
<keyword evidence="6 8" id="KW-0472">Membrane</keyword>
<comment type="subcellular location">
    <subcellularLocation>
        <location evidence="1">Membrane</location>
        <topology evidence="1">Single-pass type I membrane protein</topology>
    </subcellularLocation>
</comment>
<keyword evidence="4" id="KW-0732">Signal</keyword>
<dbReference type="Proteomes" id="UP001652662">
    <property type="component" value="Chromosome 19"/>
</dbReference>
<organism evidence="11 12">
    <name type="scientific">Equus przewalskii</name>
    <name type="common">Przewalski's horse</name>
    <name type="synonym">Equus caballus przewalskii</name>
    <dbReference type="NCBI Taxonomy" id="9798"/>
    <lineage>
        <taxon>Eukaryota</taxon>
        <taxon>Metazoa</taxon>
        <taxon>Chordata</taxon>
        <taxon>Craniata</taxon>
        <taxon>Vertebrata</taxon>
        <taxon>Euteleostomi</taxon>
        <taxon>Mammalia</taxon>
        <taxon>Eutheria</taxon>
        <taxon>Laurasiatheria</taxon>
        <taxon>Perissodactyla</taxon>
        <taxon>Equidae</taxon>
        <taxon>Equus</taxon>
    </lineage>
</organism>
<evidence type="ECO:0000259" key="10">
    <source>
        <dbReference type="PROSITE" id="PS50835"/>
    </source>
</evidence>
<dbReference type="InterPro" id="IPR013783">
    <property type="entry name" value="Ig-like_fold"/>
</dbReference>
<dbReference type="InterPro" id="IPR001870">
    <property type="entry name" value="B30.2/SPRY"/>
</dbReference>
<dbReference type="Pfam" id="PF22705">
    <property type="entry name" value="C2-set_3"/>
    <property type="match status" value="1"/>
</dbReference>
<dbReference type="InterPro" id="IPR053896">
    <property type="entry name" value="BTN3A2-like_Ig-C"/>
</dbReference>
<dbReference type="PANTHER" id="PTHR24100">
    <property type="entry name" value="BUTYROPHILIN"/>
    <property type="match status" value="1"/>
</dbReference>
<dbReference type="RefSeq" id="XP_070441255.1">
    <property type="nucleotide sequence ID" value="XM_070585154.1"/>
</dbReference>
<dbReference type="PROSITE" id="PS50188">
    <property type="entry name" value="B302_SPRY"/>
    <property type="match status" value="1"/>
</dbReference>
<dbReference type="InterPro" id="IPR006574">
    <property type="entry name" value="PRY"/>
</dbReference>
<dbReference type="SUPFAM" id="SSF49899">
    <property type="entry name" value="Concanavalin A-like lectins/glucanases"/>
    <property type="match status" value="1"/>
</dbReference>
<dbReference type="InterPro" id="IPR003599">
    <property type="entry name" value="Ig_sub"/>
</dbReference>
<dbReference type="CDD" id="cd15820">
    <property type="entry name" value="SPRY_PRY_BTN3"/>
    <property type="match status" value="1"/>
</dbReference>
<dbReference type="Pfam" id="PF07686">
    <property type="entry name" value="V-set"/>
    <property type="match status" value="1"/>
</dbReference>
<keyword evidence="5 8" id="KW-1133">Transmembrane helix</keyword>
<feature type="transmembrane region" description="Helical" evidence="8">
    <location>
        <begin position="298"/>
        <end position="321"/>
    </location>
</feature>
<dbReference type="SMART" id="SM00406">
    <property type="entry name" value="IGv"/>
    <property type="match status" value="1"/>
</dbReference>
<dbReference type="Pfam" id="PF00622">
    <property type="entry name" value="SPRY"/>
    <property type="match status" value="1"/>
</dbReference>
<dbReference type="CDD" id="cd05713">
    <property type="entry name" value="IgV_MOG_like"/>
    <property type="match status" value="1"/>
</dbReference>
<dbReference type="PRINTS" id="PR01407">
    <property type="entry name" value="BUTYPHLNCDUF"/>
</dbReference>
<dbReference type="InterPro" id="IPR036179">
    <property type="entry name" value="Ig-like_dom_sf"/>
</dbReference>
<dbReference type="Pfam" id="PF13765">
    <property type="entry name" value="PRY"/>
    <property type="match status" value="1"/>
</dbReference>
<dbReference type="Gene3D" id="2.60.120.920">
    <property type="match status" value="1"/>
</dbReference>
<evidence type="ECO:0000313" key="12">
    <source>
        <dbReference type="RefSeq" id="XP_070441255.1"/>
    </source>
</evidence>
<dbReference type="InterPro" id="IPR013106">
    <property type="entry name" value="Ig_V-set"/>
</dbReference>
<evidence type="ECO:0000256" key="6">
    <source>
        <dbReference type="ARBA" id="ARBA00023136"/>
    </source>
</evidence>
<evidence type="ECO:0000259" key="9">
    <source>
        <dbReference type="PROSITE" id="PS50188"/>
    </source>
</evidence>
<keyword evidence="7" id="KW-0393">Immunoglobulin domain</keyword>
<keyword evidence="3 8" id="KW-0812">Transmembrane</keyword>
<evidence type="ECO:0000256" key="1">
    <source>
        <dbReference type="ARBA" id="ARBA00004479"/>
    </source>
</evidence>
<gene>
    <name evidence="12" type="primary">LOC103541911</name>
</gene>
<dbReference type="GeneID" id="103541911"/>
<dbReference type="InterPro" id="IPR007110">
    <property type="entry name" value="Ig-like_dom"/>
</dbReference>
<evidence type="ECO:0000256" key="8">
    <source>
        <dbReference type="SAM" id="Phobius"/>
    </source>
</evidence>
<dbReference type="SMART" id="SM00449">
    <property type="entry name" value="SPRY"/>
    <property type="match status" value="1"/>
</dbReference>
<evidence type="ECO:0000256" key="4">
    <source>
        <dbReference type="ARBA" id="ARBA00022729"/>
    </source>
</evidence>
<feature type="domain" description="B30.2/SPRY" evidence="9">
    <location>
        <begin position="349"/>
        <end position="542"/>
    </location>
</feature>
<dbReference type="InterPro" id="IPR003879">
    <property type="entry name" value="Butyrophylin_SPRY"/>
</dbReference>
<dbReference type="InterPro" id="IPR037954">
    <property type="entry name" value="SPRY_PRY_BTN3"/>
</dbReference>
<name>A0ABM4LLE3_EQUPR</name>
<dbReference type="SUPFAM" id="SSF48726">
    <property type="entry name" value="Immunoglobulin"/>
    <property type="match status" value="2"/>
</dbReference>
<dbReference type="PANTHER" id="PTHR24100:SF56">
    <property type="entry name" value="BUTYROPHILIN SUBFAMILY 3 MEMBER A3"/>
    <property type="match status" value="1"/>
</dbReference>
<evidence type="ECO:0000256" key="3">
    <source>
        <dbReference type="ARBA" id="ARBA00022692"/>
    </source>
</evidence>
<dbReference type="PROSITE" id="PS50835">
    <property type="entry name" value="IG_LIKE"/>
    <property type="match status" value="1"/>
</dbReference>
<keyword evidence="11" id="KW-1185">Reference proteome</keyword>
<dbReference type="SMART" id="SM00409">
    <property type="entry name" value="IG"/>
    <property type="match status" value="1"/>
</dbReference>
<dbReference type="InterPro" id="IPR013320">
    <property type="entry name" value="ConA-like_dom_sf"/>
</dbReference>
<protein>
    <submittedName>
        <fullName evidence="12">Butyrophilin subfamily 3 member A2-like isoform X1</fullName>
    </submittedName>
</protein>
<sequence>MENSLKRRGSPERKYSILGCLQVSGKGLHECQLHRLLLPCPPAVARLAAQMKMASSLDFPLLDLLVCLILVQLLTPCSGQFSVIGPRGPILAMVGEDADLPCHLSPRMSAETMELMWVRSSLREVVYEYVNGKEIEEKQMAEYRGRTSILRDGITEGKATLRIHNVRPSDTGNYLCYFQDDDFYEKAMVELEVAALGSDFDIEMKGYEDGGIHLECMSTDWYPQPEIQWRDVNGEGMPALAASLHESEAGLYAVATSVILKGSSGEGISCIIRNPLLNQEKTARISIADPFFWRAQPWISTLAGTLPVLLLLLTVACYFIWQQHKEKEKEQAKKEQEQRAREYLQLVLREKKSLAYDEWKMALFQAEDVILDPDTANPILSISEDQRRLKWADTQRYQPYNPKRFCMHYCVLGCKSFTSGRHFWEVEVGHGKGWYVGVCKENVEREDWVYIAPHSGFWIMGLSEGNDYCALTDPRTNLTIVNPLQRVGVFLNYESGEVSFYNAMDGSHIYTFPHTAFFKPLWPVFRIKKWDHTALTICPALT</sequence>